<gene>
    <name evidence="2" type="ORF">MXD59_04855</name>
</gene>
<name>A0ABT0JUD0_9ACTN</name>
<keyword evidence="2" id="KW-0675">Receptor</keyword>
<keyword evidence="3" id="KW-1185">Reference proteome</keyword>
<accession>A0ABT0JUD0</accession>
<dbReference type="InterPro" id="IPR000157">
    <property type="entry name" value="TIR_dom"/>
</dbReference>
<sequence length="128" mass="13515">MAVVFISHRAADVASATRLGRAVNAVGHAVHLDRWEVRIGDTVPMFLNDAAATADFFVLGHSTLGIHAPWVAQEFLPALTSELDSRGIAFLPAVLSGSDVPARIGGRPCTDLTTDWDRGVANILSALA</sequence>
<dbReference type="RefSeq" id="WP_248812029.1">
    <property type="nucleotide sequence ID" value="NZ_JALKFT010000003.1"/>
</dbReference>
<dbReference type="Proteomes" id="UP001201873">
    <property type="component" value="Unassembled WGS sequence"/>
</dbReference>
<feature type="domain" description="TIR" evidence="1">
    <location>
        <begin position="4"/>
        <end position="123"/>
    </location>
</feature>
<dbReference type="Pfam" id="PF13676">
    <property type="entry name" value="TIR_2"/>
    <property type="match status" value="1"/>
</dbReference>
<protein>
    <submittedName>
        <fullName evidence="2">Toll/interleukin-1 receptor domain-containing protein</fullName>
    </submittedName>
</protein>
<proteinExistence type="predicted"/>
<organism evidence="2 3">
    <name type="scientific">Frankia umida</name>
    <dbReference type="NCBI Taxonomy" id="573489"/>
    <lineage>
        <taxon>Bacteria</taxon>
        <taxon>Bacillati</taxon>
        <taxon>Actinomycetota</taxon>
        <taxon>Actinomycetes</taxon>
        <taxon>Frankiales</taxon>
        <taxon>Frankiaceae</taxon>
        <taxon>Frankia</taxon>
    </lineage>
</organism>
<dbReference type="SUPFAM" id="SSF52200">
    <property type="entry name" value="Toll/Interleukin receptor TIR domain"/>
    <property type="match status" value="1"/>
</dbReference>
<dbReference type="EMBL" id="JALKFT010000003">
    <property type="protein sequence ID" value="MCK9875119.1"/>
    <property type="molecule type" value="Genomic_DNA"/>
</dbReference>
<reference evidence="2 3" key="1">
    <citation type="submission" date="2022-04" db="EMBL/GenBank/DDBJ databases">
        <title>Genome diversity in the genus Frankia.</title>
        <authorList>
            <person name="Carlos-Shanley C."/>
            <person name="Hahn D."/>
        </authorList>
    </citation>
    <scope>NUCLEOTIDE SEQUENCE [LARGE SCALE GENOMIC DNA]</scope>
    <source>
        <strain evidence="2 3">Ag45/Mut15</strain>
    </source>
</reference>
<evidence type="ECO:0000313" key="3">
    <source>
        <dbReference type="Proteomes" id="UP001201873"/>
    </source>
</evidence>
<evidence type="ECO:0000313" key="2">
    <source>
        <dbReference type="EMBL" id="MCK9875119.1"/>
    </source>
</evidence>
<dbReference type="InterPro" id="IPR035897">
    <property type="entry name" value="Toll_tir_struct_dom_sf"/>
</dbReference>
<evidence type="ECO:0000259" key="1">
    <source>
        <dbReference type="Pfam" id="PF13676"/>
    </source>
</evidence>
<comment type="caution">
    <text evidence="2">The sequence shown here is derived from an EMBL/GenBank/DDBJ whole genome shotgun (WGS) entry which is preliminary data.</text>
</comment>
<dbReference type="Gene3D" id="3.40.50.10140">
    <property type="entry name" value="Toll/interleukin-1 receptor homology (TIR) domain"/>
    <property type="match status" value="1"/>
</dbReference>